<dbReference type="FunFam" id="3.40.50.1820:FF:000270">
    <property type="entry name" value="Alpha/beta-Hydrolases superfamily protein"/>
    <property type="match status" value="1"/>
</dbReference>
<dbReference type="PANTHER" id="PTHR45763">
    <property type="entry name" value="HYDROLASE, ALPHA/BETA FOLD FAMILY PROTEIN, EXPRESSED-RELATED"/>
    <property type="match status" value="1"/>
</dbReference>
<proteinExistence type="evidence at transcript level"/>
<dbReference type="InterPro" id="IPR000073">
    <property type="entry name" value="AB_hydrolase_1"/>
</dbReference>
<dbReference type="SUPFAM" id="SSF53474">
    <property type="entry name" value="alpha/beta-Hydrolases"/>
    <property type="match status" value="1"/>
</dbReference>
<reference evidence="3" key="1">
    <citation type="journal article" date="2008" name="BMC Genomics">
        <title>A conifer genomics resource of 200,000 spruce (Picea spp.) ESTs and 6,464 high-quality, sequence-finished full-length cDNAs for Sitka spruce (Picea sitchensis).</title>
        <authorList>
            <person name="Ralph S.G."/>
            <person name="Chun H.J."/>
            <person name="Kolosova N."/>
            <person name="Cooper D."/>
            <person name="Oddy C."/>
            <person name="Ritland C.E."/>
            <person name="Kirkpatrick R."/>
            <person name="Moore R."/>
            <person name="Barber S."/>
            <person name="Holt R.A."/>
            <person name="Jones S.J."/>
            <person name="Marra M.A."/>
            <person name="Douglas C.J."/>
            <person name="Ritland K."/>
            <person name="Bohlmann J."/>
        </authorList>
    </citation>
    <scope>NUCLEOTIDE SEQUENCE</scope>
    <source>
        <tissue evidence="3">Green portion of the leader tissue</tissue>
    </source>
</reference>
<evidence type="ECO:0000256" key="1">
    <source>
        <dbReference type="SAM" id="MobiDB-lite"/>
    </source>
</evidence>
<sequence length="376" mass="42408">MTAGNRRVSAAAARTHTRKGKSDKRSAASSRGILRKLAIVSIAGFLACAYKAIQPPPSAICGSPDGPPVTAPRIRLQDGRHLAYKESGVPRERAKYKIIMTHGFTGSRNDTFQASEELMEELGVYLVTFDRPGYGESDPHPKRSVRSAAFDIEEFADQLDLGPKFYVMGFSLGGHAIWGCLKYIPNRLAGAALLAPVINYRWPGFPANLSEEAYYEQARQDQWALRVPYYAPWLTYWWMSQKWFPSSSVIQGTWKPLNRHDRELGLKLAASGRSPERLKAALQQGVFESLHRDLMVMFGKWDFDPMELNPFPNNDVPVHIWQGDEDALVPVTLQRYIGEKLSWIHYHELPEVGHLLNLMEAIPDRILKCLLLGEEC</sequence>
<dbReference type="Pfam" id="PF12697">
    <property type="entry name" value="Abhydrolase_6"/>
    <property type="match status" value="1"/>
</dbReference>
<dbReference type="InterPro" id="IPR029058">
    <property type="entry name" value="AB_hydrolase_fold"/>
</dbReference>
<dbReference type="PANTHER" id="PTHR45763:SF54">
    <property type="entry name" value="HYDROLASE, ALPHA_BETA FOLD FAMILY PROTEIN, EXPRESSED"/>
    <property type="match status" value="1"/>
</dbReference>
<feature type="region of interest" description="Disordered" evidence="1">
    <location>
        <begin position="1"/>
        <end position="28"/>
    </location>
</feature>
<dbReference type="EMBL" id="EF085802">
    <property type="protein sequence ID" value="ABK25098.1"/>
    <property type="molecule type" value="mRNA"/>
</dbReference>
<feature type="domain" description="AB hydrolase-1" evidence="2">
    <location>
        <begin position="98"/>
        <end position="358"/>
    </location>
</feature>
<evidence type="ECO:0000313" key="3">
    <source>
        <dbReference type="EMBL" id="ABK25098.1"/>
    </source>
</evidence>
<dbReference type="OMA" id="MDQRWLP"/>
<dbReference type="Gene3D" id="3.40.50.1820">
    <property type="entry name" value="alpha/beta hydrolase"/>
    <property type="match status" value="1"/>
</dbReference>
<dbReference type="AlphaFoldDB" id="A9NWT7"/>
<accession>A9NWT7</accession>
<protein>
    <recommendedName>
        <fullName evidence="2">AB hydrolase-1 domain-containing protein</fullName>
    </recommendedName>
</protein>
<evidence type="ECO:0000259" key="2">
    <source>
        <dbReference type="Pfam" id="PF12697"/>
    </source>
</evidence>
<name>A9NWT7_PICSI</name>
<organism evidence="3">
    <name type="scientific">Picea sitchensis</name>
    <name type="common">Sitka spruce</name>
    <name type="synonym">Pinus sitchensis</name>
    <dbReference type="NCBI Taxonomy" id="3332"/>
    <lineage>
        <taxon>Eukaryota</taxon>
        <taxon>Viridiplantae</taxon>
        <taxon>Streptophyta</taxon>
        <taxon>Embryophyta</taxon>
        <taxon>Tracheophyta</taxon>
        <taxon>Spermatophyta</taxon>
        <taxon>Pinopsida</taxon>
        <taxon>Pinidae</taxon>
        <taxon>Conifers I</taxon>
        <taxon>Pinales</taxon>
        <taxon>Pinaceae</taxon>
        <taxon>Picea</taxon>
    </lineage>
</organism>